<dbReference type="Proteomes" id="UP000318538">
    <property type="component" value="Chromosome"/>
</dbReference>
<accession>A0A517NKR5</accession>
<dbReference type="EMBL" id="CP036525">
    <property type="protein sequence ID" value="QDT07720.1"/>
    <property type="molecule type" value="Genomic_DNA"/>
</dbReference>
<proteinExistence type="predicted"/>
<feature type="region of interest" description="Disordered" evidence="1">
    <location>
        <begin position="105"/>
        <end position="128"/>
    </location>
</feature>
<gene>
    <name evidence="2" type="ORF">K227x_61480</name>
</gene>
<keyword evidence="3" id="KW-1185">Reference proteome</keyword>
<evidence type="ECO:0000256" key="1">
    <source>
        <dbReference type="SAM" id="MobiDB-lite"/>
    </source>
</evidence>
<evidence type="ECO:0000313" key="2">
    <source>
        <dbReference type="EMBL" id="QDT07720.1"/>
    </source>
</evidence>
<reference evidence="2 3" key="1">
    <citation type="submission" date="2019-02" db="EMBL/GenBank/DDBJ databases">
        <title>Deep-cultivation of Planctomycetes and their phenomic and genomic characterization uncovers novel biology.</title>
        <authorList>
            <person name="Wiegand S."/>
            <person name="Jogler M."/>
            <person name="Boedeker C."/>
            <person name="Pinto D."/>
            <person name="Vollmers J."/>
            <person name="Rivas-Marin E."/>
            <person name="Kohn T."/>
            <person name="Peeters S.H."/>
            <person name="Heuer A."/>
            <person name="Rast P."/>
            <person name="Oberbeckmann S."/>
            <person name="Bunk B."/>
            <person name="Jeske O."/>
            <person name="Meyerdierks A."/>
            <person name="Storesund J.E."/>
            <person name="Kallscheuer N."/>
            <person name="Luecker S."/>
            <person name="Lage O.M."/>
            <person name="Pohl T."/>
            <person name="Merkel B.J."/>
            <person name="Hornburger P."/>
            <person name="Mueller R.-W."/>
            <person name="Bruemmer F."/>
            <person name="Labrenz M."/>
            <person name="Spormann A.M."/>
            <person name="Op den Camp H."/>
            <person name="Overmann J."/>
            <person name="Amann R."/>
            <person name="Jetten M.S.M."/>
            <person name="Mascher T."/>
            <person name="Medema M.H."/>
            <person name="Devos D.P."/>
            <person name="Kaster A.-K."/>
            <person name="Ovreas L."/>
            <person name="Rohde M."/>
            <person name="Galperin M.Y."/>
            <person name="Jogler C."/>
        </authorList>
    </citation>
    <scope>NUCLEOTIDE SEQUENCE [LARGE SCALE GENOMIC DNA]</scope>
    <source>
        <strain evidence="2 3">K22_7</strain>
    </source>
</reference>
<dbReference type="AlphaFoldDB" id="A0A517NKR5"/>
<sequence>MPFGDAVAHVRDTFAGKLFHCLAETFIAIYECPSQVTYAAFCETCSIKVASFATFSGDDSPGRTSPLITYAVSEHDGAKTLGNLFPSTPELLGFAAVRRRANKKSFHGAGRSVTSDEHPSTRRPTGRNIRITKSDEQFLEIVCRPTCRPLPLELRRPATDWR</sequence>
<organism evidence="2 3">
    <name type="scientific">Rubripirellula lacrimiformis</name>
    <dbReference type="NCBI Taxonomy" id="1930273"/>
    <lineage>
        <taxon>Bacteria</taxon>
        <taxon>Pseudomonadati</taxon>
        <taxon>Planctomycetota</taxon>
        <taxon>Planctomycetia</taxon>
        <taxon>Pirellulales</taxon>
        <taxon>Pirellulaceae</taxon>
        <taxon>Rubripirellula</taxon>
    </lineage>
</organism>
<dbReference type="KEGG" id="rlc:K227x_61480"/>
<evidence type="ECO:0000313" key="3">
    <source>
        <dbReference type="Proteomes" id="UP000318538"/>
    </source>
</evidence>
<protein>
    <submittedName>
        <fullName evidence="2">Uncharacterized protein</fullName>
    </submittedName>
</protein>
<name>A0A517NKR5_9BACT</name>